<dbReference type="EMBL" id="FOEC01000019">
    <property type="protein sequence ID" value="SEP01890.1"/>
    <property type="molecule type" value="Genomic_DNA"/>
</dbReference>
<dbReference type="AlphaFoldDB" id="A0A172RXF3"/>
<organism evidence="1 3">
    <name type="scientific">Denitrobacterium detoxificans</name>
    <dbReference type="NCBI Taxonomy" id="79604"/>
    <lineage>
        <taxon>Bacteria</taxon>
        <taxon>Bacillati</taxon>
        <taxon>Actinomycetota</taxon>
        <taxon>Coriobacteriia</taxon>
        <taxon>Eggerthellales</taxon>
        <taxon>Eggerthellaceae</taxon>
        <taxon>Denitrobacterium</taxon>
    </lineage>
</organism>
<dbReference type="InterPro" id="IPR021145">
    <property type="entry name" value="Portal_protein_SPP1_Gp6-like"/>
</dbReference>
<dbReference type="STRING" id="79604.AAY81_03990"/>
<dbReference type="RefSeq" id="WP_066661644.1">
    <property type="nucleotide sequence ID" value="NZ_CP011402.1"/>
</dbReference>
<gene>
    <name evidence="1" type="ORF">SAMN02910314_01315</name>
    <name evidence="2" type="ORF">SAMN02910314_01939</name>
</gene>
<dbReference type="Pfam" id="PF05133">
    <property type="entry name" value="SPP1_portal"/>
    <property type="match status" value="1"/>
</dbReference>
<protein>
    <submittedName>
        <fullName evidence="1">Phage portal protein, putative, A118 family</fullName>
    </submittedName>
</protein>
<dbReference type="EMBL" id="FOEC01000007">
    <property type="protein sequence ID" value="SEO82024.1"/>
    <property type="molecule type" value="Genomic_DNA"/>
</dbReference>
<proteinExistence type="predicted"/>
<evidence type="ECO:0000313" key="1">
    <source>
        <dbReference type="EMBL" id="SEO82024.1"/>
    </source>
</evidence>
<reference evidence="1" key="2">
    <citation type="submission" date="2016-10" db="EMBL/GenBank/DDBJ databases">
        <authorList>
            <person name="de Groot N.N."/>
        </authorList>
    </citation>
    <scope>NUCLEOTIDE SEQUENCE [LARGE SCALE GENOMIC DNA]</scope>
    <source>
        <strain evidence="1">DSM 21843</strain>
    </source>
</reference>
<keyword evidence="3" id="KW-1185">Reference proteome</keyword>
<evidence type="ECO:0000313" key="3">
    <source>
        <dbReference type="Proteomes" id="UP000182975"/>
    </source>
</evidence>
<dbReference type="OrthoDB" id="1641671at2"/>
<accession>A0A172RXF3</accession>
<evidence type="ECO:0000313" key="2">
    <source>
        <dbReference type="EMBL" id="SEP01890.1"/>
    </source>
</evidence>
<name>A0A172RXF3_9ACTN</name>
<dbReference type="KEGG" id="ddt:AAY81_03990"/>
<sequence length="458" mass="50766">MLDEYTLPESITGYLAKSGLPNPYGAMRPFIARWMRMLTAKGDFYDYEDKVDGQRLKIHRRSIRPAAKVAEEWASLLMTDKTTVATDDEAANEWLGAWMDSTGFLLNGSDLVKDAFALGTAAWALWLDVEGGRMVPRRYDARQVIPISWDDGRIVECAFASRASYRGQMLDQLTLHLRQADGYHILSRAWDTDGREVVPDGTEADFATGCPYPTFAVVRPAVKNTRVDMSPYGQSVYADAVDALEAVDLAFDAIFNEVDLTKARIFVADMLVDYGDGDGQSRPLPFGRDNTVFRKVAATSDLVEVFAPQMRTSSQKEAYELALRAMGGCCGFGESYFVERSGLRTATEVSSDNSQLMRNIRKHEKLLAGAICDIVRAAVFCAKRHLGQAQLPDYVEVAVGFDDSIIQDTAAEKAQDMAELNVTLNPWEFRMKWYGEDEATARANVPGAQEAAAPLFEG</sequence>
<reference evidence="3" key="1">
    <citation type="submission" date="2016-10" db="EMBL/GenBank/DDBJ databases">
        <authorList>
            <person name="Varghese N."/>
        </authorList>
    </citation>
    <scope>NUCLEOTIDE SEQUENCE [LARGE SCALE GENOMIC DNA]</scope>
    <source>
        <strain evidence="3">DSM 21843</strain>
    </source>
</reference>
<dbReference type="Proteomes" id="UP000182975">
    <property type="component" value="Unassembled WGS sequence"/>
</dbReference>